<name>A0ABW5YJH0_9FLAO</name>
<reference evidence="2" key="1">
    <citation type="journal article" date="2019" name="Int. J. Syst. Evol. Microbiol.">
        <title>The Global Catalogue of Microorganisms (GCM) 10K type strain sequencing project: providing services to taxonomists for standard genome sequencing and annotation.</title>
        <authorList>
            <consortium name="The Broad Institute Genomics Platform"/>
            <consortium name="The Broad Institute Genome Sequencing Center for Infectious Disease"/>
            <person name="Wu L."/>
            <person name="Ma J."/>
        </authorList>
    </citation>
    <scope>NUCLEOTIDE SEQUENCE [LARGE SCALE GENOMIC DNA]</scope>
    <source>
        <strain evidence="2">KCTC 22671</strain>
    </source>
</reference>
<keyword evidence="2" id="KW-1185">Reference proteome</keyword>
<gene>
    <name evidence="1" type="ORF">ACFS5J_04225</name>
</gene>
<dbReference type="EMBL" id="JBHUPC010000012">
    <property type="protein sequence ID" value="MFD2891217.1"/>
    <property type="molecule type" value="Genomic_DNA"/>
</dbReference>
<evidence type="ECO:0000313" key="1">
    <source>
        <dbReference type="EMBL" id="MFD2891217.1"/>
    </source>
</evidence>
<protein>
    <submittedName>
        <fullName evidence="1">Uncharacterized protein</fullName>
    </submittedName>
</protein>
<comment type="caution">
    <text evidence="1">The sequence shown here is derived from an EMBL/GenBank/DDBJ whole genome shotgun (WGS) entry which is preliminary data.</text>
</comment>
<organism evidence="1 2">
    <name type="scientific">Flavobacterium chuncheonense</name>
    <dbReference type="NCBI Taxonomy" id="2026653"/>
    <lineage>
        <taxon>Bacteria</taxon>
        <taxon>Pseudomonadati</taxon>
        <taxon>Bacteroidota</taxon>
        <taxon>Flavobacteriia</taxon>
        <taxon>Flavobacteriales</taxon>
        <taxon>Flavobacteriaceae</taxon>
        <taxon>Flavobacterium</taxon>
    </lineage>
</organism>
<accession>A0ABW5YJH0</accession>
<proteinExistence type="predicted"/>
<evidence type="ECO:0000313" key="2">
    <source>
        <dbReference type="Proteomes" id="UP001597534"/>
    </source>
</evidence>
<dbReference type="RefSeq" id="WP_379810773.1">
    <property type="nucleotide sequence ID" value="NZ_JBHUPC010000012.1"/>
</dbReference>
<sequence>MNNPFFDALNAEVQAIIDAIARKEYKTANTRIEIINNKIEDLIDTSSDEVFLREISKYQVLVSHLHNKINASE</sequence>
<dbReference type="Proteomes" id="UP001597534">
    <property type="component" value="Unassembled WGS sequence"/>
</dbReference>